<dbReference type="CDD" id="cd00130">
    <property type="entry name" value="PAS"/>
    <property type="match status" value="1"/>
</dbReference>
<dbReference type="InterPro" id="IPR036097">
    <property type="entry name" value="HisK_dim/P_sf"/>
</dbReference>
<dbReference type="EMBL" id="JAKFFV010000007">
    <property type="protein sequence ID" value="MCF2498993.1"/>
    <property type="molecule type" value="Genomic_DNA"/>
</dbReference>
<keyword evidence="9" id="KW-0547">Nucleotide-binding</keyword>
<dbReference type="InterPro" id="IPR004358">
    <property type="entry name" value="Sig_transdc_His_kin-like_C"/>
</dbReference>
<dbReference type="PANTHER" id="PTHR43304:SF1">
    <property type="entry name" value="PAC DOMAIN-CONTAINING PROTEIN"/>
    <property type="match status" value="1"/>
</dbReference>
<dbReference type="GO" id="GO:0005524">
    <property type="term" value="F:ATP binding"/>
    <property type="evidence" value="ECO:0007669"/>
    <property type="project" value="UniProtKB-KW"/>
</dbReference>
<keyword evidence="4" id="KW-0808">Transferase</keyword>
<evidence type="ECO:0000313" key="9">
    <source>
        <dbReference type="EMBL" id="MCF2498993.1"/>
    </source>
</evidence>
<evidence type="ECO:0000259" key="7">
    <source>
        <dbReference type="PROSITE" id="PS50109"/>
    </source>
</evidence>
<keyword evidence="3" id="KW-0597">Phosphoprotein</keyword>
<dbReference type="SMART" id="SM00387">
    <property type="entry name" value="HATPase_c"/>
    <property type="match status" value="1"/>
</dbReference>
<dbReference type="CDD" id="cd00082">
    <property type="entry name" value="HisKA"/>
    <property type="match status" value="1"/>
</dbReference>
<dbReference type="PROSITE" id="PS50113">
    <property type="entry name" value="PAC"/>
    <property type="match status" value="2"/>
</dbReference>
<dbReference type="PRINTS" id="PR00344">
    <property type="entry name" value="BCTRLSENSOR"/>
</dbReference>
<accession>A0A9X1QER9</accession>
<dbReference type="Gene3D" id="1.10.287.130">
    <property type="match status" value="1"/>
</dbReference>
<dbReference type="InterPro" id="IPR013656">
    <property type="entry name" value="PAS_4"/>
</dbReference>
<dbReference type="Proteomes" id="UP001139411">
    <property type="component" value="Unassembled WGS sequence"/>
</dbReference>
<dbReference type="Gene3D" id="3.30.565.10">
    <property type="entry name" value="Histidine kinase-like ATPase, C-terminal domain"/>
    <property type="match status" value="1"/>
</dbReference>
<dbReference type="SMART" id="SM00388">
    <property type="entry name" value="HisKA"/>
    <property type="match status" value="1"/>
</dbReference>
<evidence type="ECO:0000256" key="1">
    <source>
        <dbReference type="ARBA" id="ARBA00000085"/>
    </source>
</evidence>
<dbReference type="Pfam" id="PF02518">
    <property type="entry name" value="HATPase_c"/>
    <property type="match status" value="1"/>
</dbReference>
<dbReference type="Gene3D" id="2.10.70.100">
    <property type="match status" value="1"/>
</dbReference>
<comment type="caution">
    <text evidence="9">The sequence shown here is derived from an EMBL/GenBank/DDBJ whole genome shotgun (WGS) entry which is preliminary data.</text>
</comment>
<dbReference type="PANTHER" id="PTHR43304">
    <property type="entry name" value="PHYTOCHROME-LIKE PROTEIN CPH1"/>
    <property type="match status" value="1"/>
</dbReference>
<dbReference type="SUPFAM" id="SSF47384">
    <property type="entry name" value="Homodimeric domain of signal transducing histidine kinase"/>
    <property type="match status" value="1"/>
</dbReference>
<keyword evidence="6" id="KW-0175">Coiled coil</keyword>
<dbReference type="InterPro" id="IPR000014">
    <property type="entry name" value="PAS"/>
</dbReference>
<feature type="domain" description="PAC" evidence="8">
    <location>
        <begin position="332"/>
        <end position="385"/>
    </location>
</feature>
<keyword evidence="9" id="KW-0067">ATP-binding</keyword>
<dbReference type="Gene3D" id="3.30.450.20">
    <property type="entry name" value="PAS domain"/>
    <property type="match status" value="2"/>
</dbReference>
<protein>
    <recommendedName>
        <fullName evidence="2">histidine kinase</fullName>
        <ecNumber evidence="2">2.7.13.3</ecNumber>
    </recommendedName>
</protein>
<dbReference type="SMART" id="SM00091">
    <property type="entry name" value="PAS"/>
    <property type="match status" value="2"/>
</dbReference>
<dbReference type="Pfam" id="PF00512">
    <property type="entry name" value="HisKA"/>
    <property type="match status" value="1"/>
</dbReference>
<gene>
    <name evidence="9" type="ORF">L0661_11795</name>
</gene>
<dbReference type="InterPro" id="IPR035965">
    <property type="entry name" value="PAS-like_dom_sf"/>
</dbReference>
<dbReference type="PROSITE" id="PS50109">
    <property type="entry name" value="HIS_KIN"/>
    <property type="match status" value="1"/>
</dbReference>
<dbReference type="InterPro" id="IPR013655">
    <property type="entry name" value="PAS_fold_3"/>
</dbReference>
<proteinExistence type="predicted"/>
<feature type="domain" description="Histidine kinase" evidence="7">
    <location>
        <begin position="435"/>
        <end position="663"/>
    </location>
</feature>
<dbReference type="Pfam" id="PF08448">
    <property type="entry name" value="PAS_4"/>
    <property type="match status" value="1"/>
</dbReference>
<dbReference type="InterPro" id="IPR052162">
    <property type="entry name" value="Sensor_kinase/Photoreceptor"/>
</dbReference>
<evidence type="ECO:0000256" key="2">
    <source>
        <dbReference type="ARBA" id="ARBA00012438"/>
    </source>
</evidence>
<dbReference type="SUPFAM" id="SSF55874">
    <property type="entry name" value="ATPase domain of HSP90 chaperone/DNA topoisomerase II/histidine kinase"/>
    <property type="match status" value="1"/>
</dbReference>
<dbReference type="InterPro" id="IPR005467">
    <property type="entry name" value="His_kinase_dom"/>
</dbReference>
<comment type="catalytic activity">
    <reaction evidence="1">
        <text>ATP + protein L-histidine = ADP + protein N-phospho-L-histidine.</text>
        <dbReference type="EC" id="2.7.13.3"/>
    </reaction>
</comment>
<dbReference type="Pfam" id="PF08447">
    <property type="entry name" value="PAS_3"/>
    <property type="match status" value="1"/>
</dbReference>
<dbReference type="InterPro" id="IPR036890">
    <property type="entry name" value="HATPase_C_sf"/>
</dbReference>
<evidence type="ECO:0000256" key="4">
    <source>
        <dbReference type="ARBA" id="ARBA00022679"/>
    </source>
</evidence>
<reference evidence="9" key="1">
    <citation type="submission" date="2022-01" db="EMBL/GenBank/DDBJ databases">
        <title>Novel species in genus Dyadobacter.</title>
        <authorList>
            <person name="Ma C."/>
        </authorList>
    </citation>
    <scope>NUCLEOTIDE SEQUENCE</scope>
    <source>
        <strain evidence="9">CY357</strain>
    </source>
</reference>
<evidence type="ECO:0000313" key="10">
    <source>
        <dbReference type="Proteomes" id="UP001139411"/>
    </source>
</evidence>
<feature type="domain" description="PAC" evidence="8">
    <location>
        <begin position="198"/>
        <end position="256"/>
    </location>
</feature>
<dbReference type="InterPro" id="IPR003661">
    <property type="entry name" value="HisK_dim/P_dom"/>
</dbReference>
<name>A0A9X1QER9_9BACT</name>
<organism evidence="9 10">
    <name type="scientific">Dyadobacter chenhuakuii</name>
    <dbReference type="NCBI Taxonomy" id="2909339"/>
    <lineage>
        <taxon>Bacteria</taxon>
        <taxon>Pseudomonadati</taxon>
        <taxon>Bacteroidota</taxon>
        <taxon>Cytophagia</taxon>
        <taxon>Cytophagales</taxon>
        <taxon>Spirosomataceae</taxon>
        <taxon>Dyadobacter</taxon>
    </lineage>
</organism>
<sequence length="665" mass="73817">MMLSARVPMLICWGPELVTLYNDAFQAYLGSGEEKSWFGRSLDKNIAFWTSLGSVVSSVMAGSDAVNLPDQDLHLAAHSGSERIGLKCSVSPLMDDNYSLNGVLITCLPDGSAVGTRQLQHSDLEKSAARLRNLVESAPFPIGVYVGREMRIELVNQAIIDVWGKGNDIIGNCYAEILPELAGTGIYEQLDSVYTTGKAYEAKNQRVDLMIDGHLKLFYFNYTFTPLRDSDGRIYGVMNTAADVTDLVVIQQDLRHAEASLRGAIELAELGSWELDIPTGKVTYSRNIQNWFGFGDQQMPLDQVYEPIHPQDRDRVNSAIAQALLPGSDGIYDAEYRLIAYKSDVQRIVHARGKVIYDNQGVAYKLVGSAQDVTAERQQQQQLEGLVELRTKELAAANEELAAQNEEYIAINEELEKANQLFIRSNENLQQFAYVASHDLQEPLRKIQQFGDLLHRQYGAEIGNGLNYLERMRAAASRMSTLIEDLLSFSSLTSQGSDNQEISLQAIIKGILPDFELTILETGAIVQIDELPVIYGNRLQLGQLFQNLLSNALKFRHANVAPMVQIKSAKLSSTDLPPSIKPARRTDFYYQIEVTDNGIGFDEQYQERIFQVFQRLHGKNEFAGTGIGLAICAKVMENHGGAIMATSSRGHGASFKLYFPVIGHA</sequence>
<evidence type="ECO:0000259" key="8">
    <source>
        <dbReference type="PROSITE" id="PS50113"/>
    </source>
</evidence>
<dbReference type="SUPFAM" id="SSF55785">
    <property type="entry name" value="PYP-like sensor domain (PAS domain)"/>
    <property type="match status" value="2"/>
</dbReference>
<keyword evidence="5" id="KW-0418">Kinase</keyword>
<evidence type="ECO:0000256" key="3">
    <source>
        <dbReference type="ARBA" id="ARBA00022553"/>
    </source>
</evidence>
<dbReference type="InterPro" id="IPR000700">
    <property type="entry name" value="PAS-assoc_C"/>
</dbReference>
<dbReference type="InterPro" id="IPR003594">
    <property type="entry name" value="HATPase_dom"/>
</dbReference>
<feature type="coiled-coil region" evidence="6">
    <location>
        <begin position="387"/>
        <end position="421"/>
    </location>
</feature>
<evidence type="ECO:0000256" key="5">
    <source>
        <dbReference type="ARBA" id="ARBA00022777"/>
    </source>
</evidence>
<dbReference type="AlphaFoldDB" id="A0A9X1QER9"/>
<dbReference type="EC" id="2.7.13.3" evidence="2"/>
<evidence type="ECO:0000256" key="6">
    <source>
        <dbReference type="SAM" id="Coils"/>
    </source>
</evidence>
<dbReference type="GO" id="GO:0000155">
    <property type="term" value="F:phosphorelay sensor kinase activity"/>
    <property type="evidence" value="ECO:0007669"/>
    <property type="project" value="InterPro"/>
</dbReference>